<sequence length="113" mass="12490">MKVILKRTFFTPKGRFRASLTKKGPPVEIPDEYREILPSDAKIVDDDYVAPKVEEGPQTLSEAARSAGLDVDRVSAEDAARVFAKAEENELEDKAKKFQDDLAAEKAAGKPKK</sequence>
<evidence type="ECO:0000313" key="2">
    <source>
        <dbReference type="EMBL" id="KKN58462.1"/>
    </source>
</evidence>
<proteinExistence type="predicted"/>
<reference evidence="2" key="1">
    <citation type="journal article" date="2015" name="Nature">
        <title>Complex archaea that bridge the gap between prokaryotes and eukaryotes.</title>
        <authorList>
            <person name="Spang A."/>
            <person name="Saw J.H."/>
            <person name="Jorgensen S.L."/>
            <person name="Zaremba-Niedzwiedzka K."/>
            <person name="Martijn J."/>
            <person name="Lind A.E."/>
            <person name="van Eijk R."/>
            <person name="Schleper C."/>
            <person name="Guy L."/>
            <person name="Ettema T.J."/>
        </authorList>
    </citation>
    <scope>NUCLEOTIDE SEQUENCE</scope>
</reference>
<feature type="coiled-coil region" evidence="1">
    <location>
        <begin position="81"/>
        <end position="108"/>
    </location>
</feature>
<gene>
    <name evidence="2" type="ORF">LCGC14_0551940</name>
</gene>
<comment type="caution">
    <text evidence="2">The sequence shown here is derived from an EMBL/GenBank/DDBJ whole genome shotgun (WGS) entry which is preliminary data.</text>
</comment>
<protein>
    <submittedName>
        <fullName evidence="2">Uncharacterized protein</fullName>
    </submittedName>
</protein>
<dbReference type="EMBL" id="LAZR01000762">
    <property type="protein sequence ID" value="KKN58462.1"/>
    <property type="molecule type" value="Genomic_DNA"/>
</dbReference>
<name>A0A0F9S884_9ZZZZ</name>
<organism evidence="2">
    <name type="scientific">marine sediment metagenome</name>
    <dbReference type="NCBI Taxonomy" id="412755"/>
    <lineage>
        <taxon>unclassified sequences</taxon>
        <taxon>metagenomes</taxon>
        <taxon>ecological metagenomes</taxon>
    </lineage>
</organism>
<dbReference type="AlphaFoldDB" id="A0A0F9S884"/>
<keyword evidence="1" id="KW-0175">Coiled coil</keyword>
<accession>A0A0F9S884</accession>
<evidence type="ECO:0000256" key="1">
    <source>
        <dbReference type="SAM" id="Coils"/>
    </source>
</evidence>